<proteinExistence type="predicted"/>
<dbReference type="OrthoDB" id="674743at2759"/>
<dbReference type="Proteomes" id="UP000095767">
    <property type="component" value="Unassembled WGS sequence"/>
</dbReference>
<evidence type="ECO:0000313" key="2">
    <source>
        <dbReference type="Proteomes" id="UP000095767"/>
    </source>
</evidence>
<dbReference type="EMBL" id="LWDX02047409">
    <property type="protein sequence ID" value="OEL21659.1"/>
    <property type="molecule type" value="Genomic_DNA"/>
</dbReference>
<dbReference type="AlphaFoldDB" id="A0A1E5V924"/>
<evidence type="ECO:0000313" key="1">
    <source>
        <dbReference type="EMBL" id="OEL21659.1"/>
    </source>
</evidence>
<organism evidence="1 2">
    <name type="scientific">Dichanthelium oligosanthes</name>
    <dbReference type="NCBI Taxonomy" id="888268"/>
    <lineage>
        <taxon>Eukaryota</taxon>
        <taxon>Viridiplantae</taxon>
        <taxon>Streptophyta</taxon>
        <taxon>Embryophyta</taxon>
        <taxon>Tracheophyta</taxon>
        <taxon>Spermatophyta</taxon>
        <taxon>Magnoliopsida</taxon>
        <taxon>Liliopsida</taxon>
        <taxon>Poales</taxon>
        <taxon>Poaceae</taxon>
        <taxon>PACMAD clade</taxon>
        <taxon>Panicoideae</taxon>
        <taxon>Panicodae</taxon>
        <taxon>Paniceae</taxon>
        <taxon>Dichantheliinae</taxon>
        <taxon>Dichanthelium</taxon>
    </lineage>
</organism>
<sequence>MDMRGNVLRVVEGVDYAKLLRTRLDLVCLDDEAFGTSAVDPETGQVVTISGYVDDRTAERMTNGSGYFLLNGFFAYYSFGRAAPSGVHKAVRLGSSCPRSPRSPR</sequence>
<accession>A0A1E5V924</accession>
<comment type="caution">
    <text evidence="1">The sequence shown here is derived from an EMBL/GenBank/DDBJ whole genome shotgun (WGS) entry which is preliminary data.</text>
</comment>
<gene>
    <name evidence="1" type="ORF">BAE44_0017320</name>
</gene>
<name>A0A1E5V924_9POAL</name>
<reference evidence="1 2" key="1">
    <citation type="submission" date="2016-09" db="EMBL/GenBank/DDBJ databases">
        <title>The draft genome of Dichanthelium oligosanthes: A C3 panicoid grass species.</title>
        <authorList>
            <person name="Studer A.J."/>
            <person name="Schnable J.C."/>
            <person name="Brutnell T.P."/>
        </authorList>
    </citation>
    <scope>NUCLEOTIDE SEQUENCE [LARGE SCALE GENOMIC DNA]</scope>
    <source>
        <strain evidence="2">cv. Kellogg 1175</strain>
        <tissue evidence="1">Leaf</tissue>
    </source>
</reference>
<keyword evidence="2" id="KW-1185">Reference proteome</keyword>
<protein>
    <submittedName>
        <fullName evidence="1">Uncharacterized protein</fullName>
    </submittedName>
</protein>